<dbReference type="Gene3D" id="3.30.70.330">
    <property type="match status" value="3"/>
</dbReference>
<dbReference type="CDD" id="cd00590">
    <property type="entry name" value="RRM_SF"/>
    <property type="match status" value="1"/>
</dbReference>
<evidence type="ECO:0000256" key="10">
    <source>
        <dbReference type="SAM" id="MobiDB-lite"/>
    </source>
</evidence>
<comment type="subcellular location">
    <subcellularLocation>
        <location evidence="1">Nucleus</location>
    </subcellularLocation>
</comment>
<dbReference type="Proteomes" id="UP000199727">
    <property type="component" value="Unassembled WGS sequence"/>
</dbReference>
<evidence type="ECO:0000313" key="12">
    <source>
        <dbReference type="EMBL" id="OXG26510.1"/>
    </source>
</evidence>
<comment type="function">
    <text evidence="7">Functions as a recycling factor of the spliceosome, a machinery that forms on each precursor-messenger RNA (pre-mRNA) and catalyzes the removal of introns. Chaperones the re-annealing of U4 and U6 snRNAs (small nuclear RNAs) released from previous rounds of splicing, an initial step in reforming the U4/U6-U5 tri-snRNP (small nuclear ribonucleoprotein) that can reassemble into another spliceosome complex; this step involves binding U6 and facilitating the unwinding of the U6 internal stem loop, followed by base-pairing of U6 to U4.</text>
</comment>
<dbReference type="PANTHER" id="PTHR24012">
    <property type="entry name" value="RNA BINDING PROTEIN"/>
    <property type="match status" value="1"/>
</dbReference>
<dbReference type="SUPFAM" id="SSF54928">
    <property type="entry name" value="RNA-binding domain, RBD"/>
    <property type="match status" value="3"/>
</dbReference>
<dbReference type="FunFam" id="3.30.70.330:FF:000365">
    <property type="entry name" value="U4/U6 snRNA-associated-splicing factor PRP24"/>
    <property type="match status" value="1"/>
</dbReference>
<feature type="compositionally biased region" description="Basic and acidic residues" evidence="10">
    <location>
        <begin position="1033"/>
        <end position="1054"/>
    </location>
</feature>
<feature type="domain" description="RRM" evidence="11">
    <location>
        <begin position="773"/>
        <end position="853"/>
    </location>
</feature>
<evidence type="ECO:0000313" key="13">
    <source>
        <dbReference type="Proteomes" id="UP000199727"/>
    </source>
</evidence>
<feature type="region of interest" description="Disordered" evidence="10">
    <location>
        <begin position="1027"/>
        <end position="1080"/>
    </location>
</feature>
<gene>
    <name evidence="12" type="ORF">C361_01269</name>
</gene>
<name>A0A854QKF2_CRYNE</name>
<feature type="compositionally biased region" description="Basic and acidic residues" evidence="10">
    <location>
        <begin position="1129"/>
        <end position="1148"/>
    </location>
</feature>
<evidence type="ECO:0000256" key="9">
    <source>
        <dbReference type="PROSITE-ProRule" id="PRU00176"/>
    </source>
</evidence>
<evidence type="ECO:0000256" key="1">
    <source>
        <dbReference type="ARBA" id="ARBA00004123"/>
    </source>
</evidence>
<dbReference type="InterPro" id="IPR035979">
    <property type="entry name" value="RBD_domain_sf"/>
</dbReference>
<accession>A0A854QKF2</accession>
<evidence type="ECO:0000256" key="2">
    <source>
        <dbReference type="ARBA" id="ARBA00022664"/>
    </source>
</evidence>
<feature type="compositionally biased region" description="Basic residues" evidence="10">
    <location>
        <begin position="337"/>
        <end position="350"/>
    </location>
</feature>
<evidence type="ECO:0000256" key="7">
    <source>
        <dbReference type="ARBA" id="ARBA00093374"/>
    </source>
</evidence>
<sequence>MEGESQTNMDATLTELSNLLAELEEQPENVFFLRRQIVLMRSLGMTAEVLDAYAKLSSLIMLQEEEWLTYLDNFVNSVVKPLDVTAFMDIVEKYVQAERDYLSLPIILQHVKFIIACFKAGQDPQSSEEALEVPVDEELAAFLDVGTTRGLIKAATDLGNGLLSESQQLWQLWIDWELGLMEGAKGTEKQEAIESVHNVYLQRLAIPHSTIDQTTSSYSSFCSTYCNEEYEQRLVKATEVSQTAKYKWSGERRAGKSREDFELLILYATDLAAQAQVFVEYYKWESSARIKPTAHGKGPNVDITLTQAVFERAVVPYAKLAAMAQSSLDEINLKLQKQSKSKKSKGKGKKKEGEPEATTLAEQKQAMEETIRAYKDAEAGIWAKYASWSEEAIHAMTGTKIRKNAVRAVPHCGGAWADLFQDTEKVTADLQQLDSLFETALSLGLLFIPEGRTTEITELFLARAAYEARLASVNVALGAVHPALATITRGLETITKVNKSGDASLKLEKFALDWAETIAPEYLDQTLLVLDKPVKCRSSSYQFALLRANVEIRRDDVDRAREIFEKFIQRTDLDWPEAIYEAFIQLEVVHGTPQTLQDTRKKIEREQEKVAKRREKAAAEASAYQEQYTAAAIQGAAAGAVDAVMGDAELKGVDPTQEAVDLAVAASADLSAAPVAVGQSGKDNAEEVHLKRDREHTTVLVTGLPKGCTPERIENFFFECGPVRETTILVDEDAMHDSALVEFKKAEAIPDVLEKDKKKFEGTPVSISMLWRSTLFVTNFPREMDDGGIRNLLEQYGRILETRWPSRKYADSRRFCYVTMESPAAAQEALVLHGYKVPGASTNFGLTVLISDPSAKTKRSDAANSTLFVGGLNNKSTEVDIKGLFNEFGTISHIKLGWDPLKRICKGFAFVEMSTEAEAKAALKLHGTQYKGKYLKVEISDPNHANKKSQERKPDQAAEKRLRSVRLSNLPEGTQEGLLQQALEKVVPVRRLEMFVRSHEALAELESQADVGKLLLRTEPFIFNGNEITFTEQNKRPPPAKEARDDSGNDKDVKSSSAPSGPSTMFAPRAARKALAKPRPTAVAAAKAVAASPGIPAQGQDDFRALVAAKNKQREEKLNIAREGSGTSGEKRKLEDGQEGEESKRTRT</sequence>
<evidence type="ECO:0000256" key="4">
    <source>
        <dbReference type="ARBA" id="ARBA00022884"/>
    </source>
</evidence>
<reference evidence="12 13" key="1">
    <citation type="submission" date="2017-06" db="EMBL/GenBank/DDBJ databases">
        <title>Global population genomics of the pathogenic fungus Cryptococcus neoformans var. grubii.</title>
        <authorList>
            <person name="Cuomo C."/>
            <person name="Litvintseva A."/>
            <person name="Chen Y."/>
            <person name="Young S."/>
            <person name="Zeng Q."/>
            <person name="Chapman S."/>
            <person name="Gujja S."/>
            <person name="Saif S."/>
            <person name="Birren B."/>
        </authorList>
    </citation>
    <scope>NUCLEOTIDE SEQUENCE [LARGE SCALE GENOMIC DNA]</scope>
    <source>
        <strain evidence="12 13">Tu259-1</strain>
    </source>
</reference>
<keyword evidence="2" id="KW-0507">mRNA processing</keyword>
<proteinExistence type="predicted"/>
<keyword evidence="6" id="KW-0539">Nucleus</keyword>
<dbReference type="SUPFAM" id="SSF48452">
    <property type="entry name" value="TPR-like"/>
    <property type="match status" value="2"/>
</dbReference>
<dbReference type="InterPro" id="IPR012677">
    <property type="entry name" value="Nucleotide-bd_a/b_plait_sf"/>
</dbReference>
<evidence type="ECO:0000256" key="5">
    <source>
        <dbReference type="ARBA" id="ARBA00023187"/>
    </source>
</evidence>
<comment type="caution">
    <text evidence="12">The sequence shown here is derived from an EMBL/GenBank/DDBJ whole genome shotgun (WGS) entry which is preliminary data.</text>
</comment>
<dbReference type="GO" id="GO:0008380">
    <property type="term" value="P:RNA splicing"/>
    <property type="evidence" value="ECO:0007669"/>
    <property type="project" value="UniProtKB-KW"/>
</dbReference>
<evidence type="ECO:0000259" key="11">
    <source>
        <dbReference type="PROSITE" id="PS50102"/>
    </source>
</evidence>
<dbReference type="OrthoDB" id="360390at2759"/>
<keyword evidence="4 9" id="KW-0694">RNA-binding</keyword>
<dbReference type="Gene3D" id="1.25.40.10">
    <property type="entry name" value="Tetratricopeptide repeat domain"/>
    <property type="match status" value="2"/>
</dbReference>
<feature type="domain" description="RRM" evidence="11">
    <location>
        <begin position="697"/>
        <end position="772"/>
    </location>
</feature>
<feature type="region of interest" description="Disordered" evidence="10">
    <location>
        <begin position="1110"/>
        <end position="1148"/>
    </location>
</feature>
<dbReference type="AlphaFoldDB" id="A0A854QKF2"/>
<dbReference type="PROSITE" id="PS50102">
    <property type="entry name" value="RRM"/>
    <property type="match status" value="3"/>
</dbReference>
<feature type="domain" description="RRM" evidence="11">
    <location>
        <begin position="865"/>
        <end position="942"/>
    </location>
</feature>
<dbReference type="EMBL" id="AMKT01000024">
    <property type="protein sequence ID" value="OXG26510.1"/>
    <property type="molecule type" value="Genomic_DNA"/>
</dbReference>
<feature type="region of interest" description="Disordered" evidence="10">
    <location>
        <begin position="335"/>
        <end position="364"/>
    </location>
</feature>
<keyword evidence="3" id="KW-0677">Repeat</keyword>
<dbReference type="InterPro" id="IPR011990">
    <property type="entry name" value="TPR-like_helical_dom_sf"/>
</dbReference>
<evidence type="ECO:0000256" key="6">
    <source>
        <dbReference type="ARBA" id="ARBA00023242"/>
    </source>
</evidence>
<evidence type="ECO:0000256" key="8">
    <source>
        <dbReference type="ARBA" id="ARBA00093627"/>
    </source>
</evidence>
<dbReference type="InterPro" id="IPR000504">
    <property type="entry name" value="RRM_dom"/>
</dbReference>
<dbReference type="GO" id="GO:0003723">
    <property type="term" value="F:RNA binding"/>
    <property type="evidence" value="ECO:0007669"/>
    <property type="project" value="UniProtKB-UniRule"/>
</dbReference>
<organism evidence="12 13">
    <name type="scientific">Cryptococcus neoformans Tu259-1</name>
    <dbReference type="NCBI Taxonomy" id="1230072"/>
    <lineage>
        <taxon>Eukaryota</taxon>
        <taxon>Fungi</taxon>
        <taxon>Dikarya</taxon>
        <taxon>Basidiomycota</taxon>
        <taxon>Agaricomycotina</taxon>
        <taxon>Tremellomycetes</taxon>
        <taxon>Tremellales</taxon>
        <taxon>Cryptococcaceae</taxon>
        <taxon>Cryptococcus</taxon>
        <taxon>Cryptococcus neoformans species complex</taxon>
    </lineage>
</organism>
<dbReference type="Pfam" id="PF00076">
    <property type="entry name" value="RRM_1"/>
    <property type="match status" value="3"/>
</dbReference>
<keyword evidence="5" id="KW-0508">mRNA splicing</keyword>
<dbReference type="GO" id="GO:0006397">
    <property type="term" value="P:mRNA processing"/>
    <property type="evidence" value="ECO:0007669"/>
    <property type="project" value="UniProtKB-KW"/>
</dbReference>
<evidence type="ECO:0000256" key="3">
    <source>
        <dbReference type="ARBA" id="ARBA00022737"/>
    </source>
</evidence>
<protein>
    <recommendedName>
        <fullName evidence="8">U4/U6 snRNA-associated-splicing factor PRP24</fullName>
    </recommendedName>
</protein>
<dbReference type="SMART" id="SM00360">
    <property type="entry name" value="RRM"/>
    <property type="match status" value="4"/>
</dbReference>
<dbReference type="GO" id="GO:0005688">
    <property type="term" value="C:U6 snRNP"/>
    <property type="evidence" value="ECO:0007669"/>
    <property type="project" value="UniProtKB-ARBA"/>
</dbReference>